<protein>
    <submittedName>
        <fullName evidence="5">ANTAR domain-containing protein</fullName>
    </submittedName>
</protein>
<feature type="region of interest" description="Disordered" evidence="3">
    <location>
        <begin position="99"/>
        <end position="125"/>
    </location>
</feature>
<evidence type="ECO:0000259" key="4">
    <source>
        <dbReference type="PROSITE" id="PS50921"/>
    </source>
</evidence>
<feature type="domain" description="ANTAR" evidence="4">
    <location>
        <begin position="306"/>
        <end position="367"/>
    </location>
</feature>
<evidence type="ECO:0000256" key="1">
    <source>
        <dbReference type="ARBA" id="ARBA00023015"/>
    </source>
</evidence>
<dbReference type="InterPro" id="IPR029016">
    <property type="entry name" value="GAF-like_dom_sf"/>
</dbReference>
<evidence type="ECO:0000256" key="3">
    <source>
        <dbReference type="SAM" id="MobiDB-lite"/>
    </source>
</evidence>
<reference evidence="6" key="1">
    <citation type="journal article" date="2019" name="Int. J. Syst. Evol. Microbiol.">
        <title>The Global Catalogue of Microorganisms (GCM) 10K type strain sequencing project: providing services to taxonomists for standard genome sequencing and annotation.</title>
        <authorList>
            <consortium name="The Broad Institute Genomics Platform"/>
            <consortium name="The Broad Institute Genome Sequencing Center for Infectious Disease"/>
            <person name="Wu L."/>
            <person name="Ma J."/>
        </authorList>
    </citation>
    <scope>NUCLEOTIDE SEQUENCE [LARGE SCALE GENOMIC DNA]</scope>
    <source>
        <strain evidence="6">CCUG 57508</strain>
    </source>
</reference>
<dbReference type="Gene3D" id="1.10.10.10">
    <property type="entry name" value="Winged helix-like DNA-binding domain superfamily/Winged helix DNA-binding domain"/>
    <property type="match status" value="1"/>
</dbReference>
<feature type="compositionally biased region" description="Polar residues" evidence="3">
    <location>
        <begin position="99"/>
        <end position="108"/>
    </location>
</feature>
<dbReference type="EMBL" id="JBHTKH010000022">
    <property type="protein sequence ID" value="MFD1056647.1"/>
    <property type="molecule type" value="Genomic_DNA"/>
</dbReference>
<dbReference type="Gene3D" id="3.30.450.40">
    <property type="match status" value="1"/>
</dbReference>
<feature type="region of interest" description="Disordered" evidence="3">
    <location>
        <begin position="393"/>
        <end position="463"/>
    </location>
</feature>
<feature type="compositionally biased region" description="Basic and acidic residues" evidence="3">
    <location>
        <begin position="404"/>
        <end position="414"/>
    </location>
</feature>
<feature type="compositionally biased region" description="Pro residues" evidence="3">
    <location>
        <begin position="110"/>
        <end position="120"/>
    </location>
</feature>
<dbReference type="Proteomes" id="UP001597046">
    <property type="component" value="Unassembled WGS sequence"/>
</dbReference>
<sequence length="539" mass="56643">MLSELAYTQDAMRHGDAAPLPHSLDSRERALLTLLGRHGIDLKPRSAGRLPPPSPQPIGSNRGLDADPGGNARARALGGRSTLLEAAGDLARAVAAATSEPTLVSSVAPNPNPEPSPEDPGPTSASIHDAIQAFVNRLSEVLPGARWATLTPPRRADADCRTEPLVVSDPAAAAIDALEELAGDGPRHEAARTRCPIRVVDLRADPRWAGFAELASSGTSEPAATQEEWAGPEVRAVLIVPIPGGPVRSTSSSPNFLAAPRHQRRSSVPAPMATMNLYSPQVGAFQHILDEECHYLADLLGLALAAKTSSDTAHHLTLALASNRAIAAAVGICMATRRCTYTAAFDHLVTISQNCNRKLADIAEEVLLTGAIPPLTVFVTTPRELADGCIEGRRLASQPSQSELRFDVSPDPRRGLVTTQPPQPSQPAFGDMHQAASDEAASHSSPQVSHPSDAASPSAGLTCSDTLHSSAAVAAKSVPGPPLQDDQLHEEIELLLDVIVTASEHRSHLSAQQVDDALHLPRNGSAQALRADDEAVRSL</sequence>
<evidence type="ECO:0000313" key="6">
    <source>
        <dbReference type="Proteomes" id="UP001597046"/>
    </source>
</evidence>
<dbReference type="SMART" id="SM01012">
    <property type="entry name" value="ANTAR"/>
    <property type="match status" value="1"/>
</dbReference>
<name>A0ABW3N395_9MICO</name>
<dbReference type="InterPro" id="IPR005561">
    <property type="entry name" value="ANTAR"/>
</dbReference>
<dbReference type="RefSeq" id="WP_386054754.1">
    <property type="nucleotide sequence ID" value="NZ_JBHTKH010000022.1"/>
</dbReference>
<keyword evidence="2" id="KW-0804">Transcription</keyword>
<keyword evidence="1" id="KW-0805">Transcription regulation</keyword>
<dbReference type="PROSITE" id="PS50921">
    <property type="entry name" value="ANTAR"/>
    <property type="match status" value="1"/>
</dbReference>
<feature type="region of interest" description="Disordered" evidence="3">
    <location>
        <begin position="42"/>
        <end position="75"/>
    </location>
</feature>
<dbReference type="Pfam" id="PF03861">
    <property type="entry name" value="ANTAR"/>
    <property type="match status" value="1"/>
</dbReference>
<gene>
    <name evidence="5" type="ORF">ACFQ2V_20265</name>
</gene>
<evidence type="ECO:0000256" key="2">
    <source>
        <dbReference type="ARBA" id="ARBA00023163"/>
    </source>
</evidence>
<dbReference type="InterPro" id="IPR036388">
    <property type="entry name" value="WH-like_DNA-bd_sf"/>
</dbReference>
<comment type="caution">
    <text evidence="5">The sequence shown here is derived from an EMBL/GenBank/DDBJ whole genome shotgun (WGS) entry which is preliminary data.</text>
</comment>
<keyword evidence="6" id="KW-1185">Reference proteome</keyword>
<proteinExistence type="predicted"/>
<accession>A0ABW3N395</accession>
<organism evidence="5 6">
    <name type="scientific">Terrabacter terrigena</name>
    <dbReference type="NCBI Taxonomy" id="574718"/>
    <lineage>
        <taxon>Bacteria</taxon>
        <taxon>Bacillati</taxon>
        <taxon>Actinomycetota</taxon>
        <taxon>Actinomycetes</taxon>
        <taxon>Micrococcales</taxon>
        <taxon>Intrasporangiaceae</taxon>
        <taxon>Terrabacter</taxon>
    </lineage>
</organism>
<evidence type="ECO:0000313" key="5">
    <source>
        <dbReference type="EMBL" id="MFD1056647.1"/>
    </source>
</evidence>